<keyword evidence="2" id="KW-1185">Reference proteome</keyword>
<sequence>MRRQCRAPWCRQCRSYGHGEAECVPTYATKTRRHADEARDNDLLDDGESTECGTNTRPLNLPPAEPQESPSSTNTAQREAETEGIPQECGAEEMGKEKEHPNGEKEGSDGASAASIGTEGTQKTDNSLTERKVPGSAPEKSLGSGPPARTAAPMEESQPRREGAALKDTARTTRSSLRNLTKKTEQGSLLPREMNVSSLDAVPLHKKD</sequence>
<name>A0AC60QUM5_IXOPE</name>
<proteinExistence type="predicted"/>
<comment type="caution">
    <text evidence="1">The sequence shown here is derived from an EMBL/GenBank/DDBJ whole genome shotgun (WGS) entry which is preliminary data.</text>
</comment>
<evidence type="ECO:0000313" key="1">
    <source>
        <dbReference type="EMBL" id="KAG0443386.1"/>
    </source>
</evidence>
<reference evidence="1 2" key="1">
    <citation type="journal article" date="2020" name="Cell">
        <title>Large-Scale Comparative Analyses of Tick Genomes Elucidate Their Genetic Diversity and Vector Capacities.</title>
        <authorList>
            <consortium name="Tick Genome and Microbiome Consortium (TIGMIC)"/>
            <person name="Jia N."/>
            <person name="Wang J."/>
            <person name="Shi W."/>
            <person name="Du L."/>
            <person name="Sun Y."/>
            <person name="Zhan W."/>
            <person name="Jiang J.F."/>
            <person name="Wang Q."/>
            <person name="Zhang B."/>
            <person name="Ji P."/>
            <person name="Bell-Sakyi L."/>
            <person name="Cui X.M."/>
            <person name="Yuan T.T."/>
            <person name="Jiang B.G."/>
            <person name="Yang W.F."/>
            <person name="Lam T.T."/>
            <person name="Chang Q.C."/>
            <person name="Ding S.J."/>
            <person name="Wang X.J."/>
            <person name="Zhu J.G."/>
            <person name="Ruan X.D."/>
            <person name="Zhao L."/>
            <person name="Wei J.T."/>
            <person name="Ye R.Z."/>
            <person name="Que T.C."/>
            <person name="Du C.H."/>
            <person name="Zhou Y.H."/>
            <person name="Cheng J.X."/>
            <person name="Dai P.F."/>
            <person name="Guo W.B."/>
            <person name="Han X.H."/>
            <person name="Huang E.J."/>
            <person name="Li L.F."/>
            <person name="Wei W."/>
            <person name="Gao Y.C."/>
            <person name="Liu J.Z."/>
            <person name="Shao H.Z."/>
            <person name="Wang X."/>
            <person name="Wang C.C."/>
            <person name="Yang T.C."/>
            <person name="Huo Q.B."/>
            <person name="Li W."/>
            <person name="Chen H.Y."/>
            <person name="Chen S.E."/>
            <person name="Zhou L.G."/>
            <person name="Ni X.B."/>
            <person name="Tian J.H."/>
            <person name="Sheng Y."/>
            <person name="Liu T."/>
            <person name="Pan Y.S."/>
            <person name="Xia L.Y."/>
            <person name="Li J."/>
            <person name="Zhao F."/>
            <person name="Cao W.C."/>
        </authorList>
    </citation>
    <scope>NUCLEOTIDE SEQUENCE [LARGE SCALE GENOMIC DNA]</scope>
    <source>
        <strain evidence="1">Iper-2018</strain>
    </source>
</reference>
<gene>
    <name evidence="1" type="ORF">HPB47_014979</name>
</gene>
<accession>A0AC60QUM5</accession>
<dbReference type="Proteomes" id="UP000805193">
    <property type="component" value="Unassembled WGS sequence"/>
</dbReference>
<organism evidence="1 2">
    <name type="scientific">Ixodes persulcatus</name>
    <name type="common">Taiga tick</name>
    <dbReference type="NCBI Taxonomy" id="34615"/>
    <lineage>
        <taxon>Eukaryota</taxon>
        <taxon>Metazoa</taxon>
        <taxon>Ecdysozoa</taxon>
        <taxon>Arthropoda</taxon>
        <taxon>Chelicerata</taxon>
        <taxon>Arachnida</taxon>
        <taxon>Acari</taxon>
        <taxon>Parasitiformes</taxon>
        <taxon>Ixodida</taxon>
        <taxon>Ixodoidea</taxon>
        <taxon>Ixodidae</taxon>
        <taxon>Ixodinae</taxon>
        <taxon>Ixodes</taxon>
    </lineage>
</organism>
<protein>
    <submittedName>
        <fullName evidence="1">Uncharacterized protein</fullName>
    </submittedName>
</protein>
<evidence type="ECO:0000313" key="2">
    <source>
        <dbReference type="Proteomes" id="UP000805193"/>
    </source>
</evidence>
<dbReference type="EMBL" id="JABSTQ010003503">
    <property type="protein sequence ID" value="KAG0443386.1"/>
    <property type="molecule type" value="Genomic_DNA"/>
</dbReference>